<feature type="transmembrane region" description="Helical" evidence="7">
    <location>
        <begin position="376"/>
        <end position="401"/>
    </location>
</feature>
<feature type="domain" description="Cation efflux protein cytoplasmic" evidence="9">
    <location>
        <begin position="494"/>
        <end position="550"/>
    </location>
</feature>
<dbReference type="Pfam" id="PF16916">
    <property type="entry name" value="ZT_dimer"/>
    <property type="match status" value="1"/>
</dbReference>
<dbReference type="Pfam" id="PF01545">
    <property type="entry name" value="Cation_efflux"/>
    <property type="match status" value="1"/>
</dbReference>
<dbReference type="GO" id="GO:0008324">
    <property type="term" value="F:monoatomic cation transmembrane transporter activity"/>
    <property type="evidence" value="ECO:0007669"/>
    <property type="project" value="InterPro"/>
</dbReference>
<feature type="transmembrane region" description="Helical" evidence="7">
    <location>
        <begin position="421"/>
        <end position="441"/>
    </location>
</feature>
<dbReference type="Proteomes" id="UP001148312">
    <property type="component" value="Unassembled WGS sequence"/>
</dbReference>
<dbReference type="InterPro" id="IPR027470">
    <property type="entry name" value="Cation_efflux_CTD"/>
</dbReference>
<reference evidence="10" key="2">
    <citation type="journal article" date="2023" name="IMA Fungus">
        <title>Comparative genomic study of the Penicillium genus elucidates a diverse pangenome and 15 lateral gene transfer events.</title>
        <authorList>
            <person name="Petersen C."/>
            <person name="Sorensen T."/>
            <person name="Nielsen M.R."/>
            <person name="Sondergaard T.E."/>
            <person name="Sorensen J.L."/>
            <person name="Fitzpatrick D.A."/>
            <person name="Frisvad J.C."/>
            <person name="Nielsen K.L."/>
        </authorList>
    </citation>
    <scope>NUCLEOTIDE SEQUENCE</scope>
    <source>
        <strain evidence="10">IBT 30728</strain>
    </source>
</reference>
<keyword evidence="5 7" id="KW-0472">Membrane</keyword>
<gene>
    <name evidence="10" type="ORF">N7539_009513</name>
</gene>
<evidence type="ECO:0000259" key="8">
    <source>
        <dbReference type="Pfam" id="PF01545"/>
    </source>
</evidence>
<evidence type="ECO:0000256" key="5">
    <source>
        <dbReference type="ARBA" id="ARBA00023136"/>
    </source>
</evidence>
<dbReference type="RefSeq" id="XP_056785603.1">
    <property type="nucleotide sequence ID" value="XM_056939108.1"/>
</dbReference>
<evidence type="ECO:0000313" key="11">
    <source>
        <dbReference type="Proteomes" id="UP001148312"/>
    </source>
</evidence>
<dbReference type="GO" id="GO:0098771">
    <property type="term" value="P:inorganic ion homeostasis"/>
    <property type="evidence" value="ECO:0007669"/>
    <property type="project" value="UniProtKB-ARBA"/>
</dbReference>
<feature type="compositionally biased region" description="Polar residues" evidence="6">
    <location>
        <begin position="197"/>
        <end position="206"/>
    </location>
</feature>
<feature type="region of interest" description="Disordered" evidence="6">
    <location>
        <begin position="177"/>
        <end position="264"/>
    </location>
</feature>
<dbReference type="FunFam" id="1.20.1510.10:FF:000005">
    <property type="entry name" value="Putative Cation diffusion facilitator 1"/>
    <property type="match status" value="1"/>
</dbReference>
<organism evidence="10 11">
    <name type="scientific">Penicillium diatomitis</name>
    <dbReference type="NCBI Taxonomy" id="2819901"/>
    <lineage>
        <taxon>Eukaryota</taxon>
        <taxon>Fungi</taxon>
        <taxon>Dikarya</taxon>
        <taxon>Ascomycota</taxon>
        <taxon>Pezizomycotina</taxon>
        <taxon>Eurotiomycetes</taxon>
        <taxon>Eurotiomycetidae</taxon>
        <taxon>Eurotiales</taxon>
        <taxon>Aspergillaceae</taxon>
        <taxon>Penicillium</taxon>
    </lineage>
</organism>
<dbReference type="PANTHER" id="PTHR43840">
    <property type="entry name" value="MITOCHONDRIAL METAL TRANSPORTER 1-RELATED"/>
    <property type="match status" value="1"/>
</dbReference>
<dbReference type="EMBL" id="JAPWDQ010000019">
    <property type="protein sequence ID" value="KAJ5466557.1"/>
    <property type="molecule type" value="Genomic_DNA"/>
</dbReference>
<dbReference type="GO" id="GO:0016020">
    <property type="term" value="C:membrane"/>
    <property type="evidence" value="ECO:0007669"/>
    <property type="project" value="UniProtKB-SubCell"/>
</dbReference>
<evidence type="ECO:0000256" key="3">
    <source>
        <dbReference type="ARBA" id="ARBA00022692"/>
    </source>
</evidence>
<feature type="domain" description="Cation efflux protein transmembrane" evidence="8">
    <location>
        <begin position="280"/>
        <end position="469"/>
    </location>
</feature>
<evidence type="ECO:0000256" key="6">
    <source>
        <dbReference type="SAM" id="MobiDB-lite"/>
    </source>
</evidence>
<feature type="transmembrane region" description="Helical" evidence="7">
    <location>
        <begin position="304"/>
        <end position="325"/>
    </location>
</feature>
<dbReference type="AlphaFoldDB" id="A0A9X0BJ49"/>
<dbReference type="FunFam" id="3.30.70.1350:FF:000004">
    <property type="entry name" value="Cation diffusion facilitator 10"/>
    <property type="match status" value="1"/>
</dbReference>
<comment type="subcellular location">
    <subcellularLocation>
        <location evidence="1">Membrane</location>
        <topology evidence="1">Multi-pass membrane protein</topology>
    </subcellularLocation>
</comment>
<dbReference type="Gene3D" id="1.20.1510.10">
    <property type="entry name" value="Cation efflux protein transmembrane domain"/>
    <property type="match status" value="1"/>
</dbReference>
<keyword evidence="11" id="KW-1185">Reference proteome</keyword>
<dbReference type="InterPro" id="IPR050291">
    <property type="entry name" value="CDF_Transporter"/>
</dbReference>
<evidence type="ECO:0000259" key="9">
    <source>
        <dbReference type="Pfam" id="PF16916"/>
    </source>
</evidence>
<evidence type="ECO:0000256" key="7">
    <source>
        <dbReference type="SAM" id="Phobius"/>
    </source>
</evidence>
<evidence type="ECO:0000256" key="2">
    <source>
        <dbReference type="ARBA" id="ARBA00022448"/>
    </source>
</evidence>
<dbReference type="Gene3D" id="3.30.70.1350">
    <property type="entry name" value="Cation efflux protein, cytoplasmic domain"/>
    <property type="match status" value="1"/>
</dbReference>
<feature type="transmembrane region" description="Helical" evidence="7">
    <location>
        <begin position="346"/>
        <end position="364"/>
    </location>
</feature>
<evidence type="ECO:0000256" key="1">
    <source>
        <dbReference type="ARBA" id="ARBA00004141"/>
    </source>
</evidence>
<dbReference type="GeneID" id="81629358"/>
<name>A0A9X0BJ49_9EURO</name>
<proteinExistence type="predicted"/>
<evidence type="ECO:0000313" key="10">
    <source>
        <dbReference type="EMBL" id="KAJ5466557.1"/>
    </source>
</evidence>
<dbReference type="PANTHER" id="PTHR43840:SF4">
    <property type="entry name" value="CDF DIVALENT METAL CATION TRANSPORTER (EUROFUNG)"/>
    <property type="match status" value="1"/>
</dbReference>
<dbReference type="SUPFAM" id="SSF160240">
    <property type="entry name" value="Cation efflux protein cytoplasmic domain-like"/>
    <property type="match status" value="1"/>
</dbReference>
<dbReference type="GO" id="GO:0030003">
    <property type="term" value="P:intracellular monoatomic cation homeostasis"/>
    <property type="evidence" value="ECO:0007669"/>
    <property type="project" value="UniProtKB-ARBA"/>
</dbReference>
<dbReference type="InterPro" id="IPR036837">
    <property type="entry name" value="Cation_efflux_CTD_sf"/>
</dbReference>
<keyword evidence="3 7" id="KW-0812">Transmembrane</keyword>
<reference evidence="10" key="1">
    <citation type="submission" date="2022-12" db="EMBL/GenBank/DDBJ databases">
        <authorList>
            <person name="Petersen C."/>
        </authorList>
    </citation>
    <scope>NUCLEOTIDE SEQUENCE</scope>
    <source>
        <strain evidence="10">IBT 30728</strain>
    </source>
</reference>
<sequence>MSSQPFLPLSDAQGSPRLRPRRPSLDPEREIMSTRGQRIWSLLPSRQSTATLQDLEEQSSATPTNARRGSHLIGHRNARYDWYVTPRHTLVELFLAVPISCFFGEDQISKAIRAADDSMSLECSPLGSRNQYYRPPETLKGQRKAIRQYYEGNNELISQYLFIDRLLDSSLPHNLIEDYSDRHHDPHRQQEGRRTSSSEISNTDQSPALAAQAVSKGTRVKRTPHNLYRIPDETAPLLPDASAQDMEEPRKPSDSAPDSEFQERLSPEAEERLINLAIRINFVANVILLASKIAIMALTSSMSVLAGLVDGLLDFLSTVIIWTTMTLIRRQDRRRYPISRRRLEPLTVLVFSVIMVTSFLQVGLSSASQLIGDDHSIVVLSTPSIALMAGTVVVKLLCWIWCRLIPSPSVQVLAQDAMTDVVFNTFSIIFPLVGAFARLWFFDPLGGLLLSIYIMWNWGQTAGEYIRRLTGAAASPIDHSILLYMTMRFSRVIQKIQDLKAYYAGDKLNVEVDLVVDERTSLRDAHDVGESLQYILESVPTVDRAFVHLDYDAWNLPSHMNQLER</sequence>
<dbReference type="InterPro" id="IPR058533">
    <property type="entry name" value="Cation_efflux_TM"/>
</dbReference>
<protein>
    <recommendedName>
        <fullName evidence="12">Cation efflux protein cytoplasmic domain-containing protein</fullName>
    </recommendedName>
</protein>
<keyword evidence="4 7" id="KW-1133">Transmembrane helix</keyword>
<accession>A0A9X0BJ49</accession>
<keyword evidence="2" id="KW-0813">Transport</keyword>
<dbReference type="InterPro" id="IPR027469">
    <property type="entry name" value="Cation_efflux_TMD_sf"/>
</dbReference>
<evidence type="ECO:0008006" key="12">
    <source>
        <dbReference type="Google" id="ProtNLM"/>
    </source>
</evidence>
<feature type="compositionally biased region" description="Basic and acidic residues" evidence="6">
    <location>
        <begin position="177"/>
        <end position="196"/>
    </location>
</feature>
<feature type="region of interest" description="Disordered" evidence="6">
    <location>
        <begin position="1"/>
        <end position="30"/>
    </location>
</feature>
<comment type="caution">
    <text evidence="10">The sequence shown here is derived from an EMBL/GenBank/DDBJ whole genome shotgun (WGS) entry which is preliminary data.</text>
</comment>
<dbReference type="SUPFAM" id="SSF161111">
    <property type="entry name" value="Cation efflux protein transmembrane domain-like"/>
    <property type="match status" value="1"/>
</dbReference>
<evidence type="ECO:0000256" key="4">
    <source>
        <dbReference type="ARBA" id="ARBA00022989"/>
    </source>
</evidence>